<dbReference type="AlphaFoldDB" id="A0A0E1VR52"/>
<dbReference type="SUPFAM" id="SSF51206">
    <property type="entry name" value="cAMP-binding domain-like"/>
    <property type="match status" value="1"/>
</dbReference>
<dbReference type="SUPFAM" id="SSF51905">
    <property type="entry name" value="FAD/NAD(P)-binding domain"/>
    <property type="match status" value="1"/>
</dbReference>
<feature type="domain" description="Cyclic nucleotide-binding" evidence="4">
    <location>
        <begin position="110"/>
        <end position="214"/>
    </location>
</feature>
<dbReference type="HOGENOM" id="CLU_808168_0_0_4"/>
<accession>A0A0E1VR52</accession>
<dbReference type="InterPro" id="IPR003953">
    <property type="entry name" value="FAD-dep_OxRdtase_2_FAD-bd"/>
</dbReference>
<keyword evidence="2" id="KW-0560">Oxidoreductase</keyword>
<feature type="compositionally biased region" description="Polar residues" evidence="3">
    <location>
        <begin position="27"/>
        <end position="40"/>
    </location>
</feature>
<feature type="compositionally biased region" description="Basic residues" evidence="3">
    <location>
        <begin position="65"/>
        <end position="75"/>
    </location>
</feature>
<dbReference type="InterPro" id="IPR000595">
    <property type="entry name" value="cNMP-bd_dom"/>
</dbReference>
<dbReference type="Pfam" id="PF00027">
    <property type="entry name" value="cNMP_binding"/>
    <property type="match status" value="1"/>
</dbReference>
<dbReference type="InterPro" id="IPR018490">
    <property type="entry name" value="cNMP-bd_dom_sf"/>
</dbReference>
<reference evidence="5" key="1">
    <citation type="submission" date="2009-05" db="EMBL/GenBank/DDBJ databases">
        <authorList>
            <person name="Harkins D.M."/>
            <person name="DeShazer D."/>
            <person name="Woods D.E."/>
            <person name="Brinkac L.M."/>
            <person name="Brown K.A."/>
            <person name="Hung G.C."/>
            <person name="Tuanyok A."/>
            <person name="Zhang B."/>
            <person name="Nierman W.C."/>
        </authorList>
    </citation>
    <scope>NUCLEOTIDE SEQUENCE [LARGE SCALE GENOMIC DNA]</scope>
    <source>
        <strain evidence="5">1710a</strain>
    </source>
</reference>
<feature type="region of interest" description="Disordered" evidence="3">
    <location>
        <begin position="27"/>
        <end position="75"/>
    </location>
</feature>
<proteinExistence type="predicted"/>
<gene>
    <name evidence="5" type="ORF">BURPS1710A_A3083</name>
</gene>
<dbReference type="InterPro" id="IPR014710">
    <property type="entry name" value="RmlC-like_jellyroll"/>
</dbReference>
<keyword evidence="1" id="KW-0285">Flavoprotein</keyword>
<dbReference type="PROSITE" id="PS50042">
    <property type="entry name" value="CNMP_BINDING_3"/>
    <property type="match status" value="1"/>
</dbReference>
<dbReference type="Proteomes" id="UP000001812">
    <property type="component" value="Chromosome II"/>
</dbReference>
<dbReference type="CDD" id="cd00038">
    <property type="entry name" value="CAP_ED"/>
    <property type="match status" value="1"/>
</dbReference>
<evidence type="ECO:0000256" key="1">
    <source>
        <dbReference type="ARBA" id="ARBA00022630"/>
    </source>
</evidence>
<evidence type="ECO:0000313" key="5">
    <source>
        <dbReference type="EMBL" id="EET03345.1"/>
    </source>
</evidence>
<dbReference type="Gene3D" id="3.50.50.60">
    <property type="entry name" value="FAD/NAD(P)-binding domain"/>
    <property type="match status" value="2"/>
</dbReference>
<evidence type="ECO:0000256" key="2">
    <source>
        <dbReference type="ARBA" id="ARBA00023002"/>
    </source>
</evidence>
<dbReference type="EMBL" id="CM000833">
    <property type="protein sequence ID" value="EET03345.1"/>
    <property type="molecule type" value="Genomic_DNA"/>
</dbReference>
<evidence type="ECO:0000259" key="4">
    <source>
        <dbReference type="PROSITE" id="PS50042"/>
    </source>
</evidence>
<protein>
    <submittedName>
        <fullName evidence="5">Putative cyclic nucleotide regulated pyridine nucleotide-disulphide oxidoreductase</fullName>
    </submittedName>
</protein>
<dbReference type="InterPro" id="IPR036188">
    <property type="entry name" value="FAD/NAD-bd_sf"/>
</dbReference>
<sequence>MSFLQKRRRRSFLACCHSRVKRASSSHFAPSHTSCGQSSEEPSRPPVLEKSVGCAQTPDTATRPPAHRASGRRVHSSMNHLRNLLGHLKHTDDFAAYRLPHDLIERACRYGSLVRVERGATLCASGARSDALYVVLDGATRCLPHARLPLPCGIDHGPGTFTGELDLLNDVGCEVTVVASSACRLARIERATLRHLLRREPALRDVLVRVFLLRRIGALASDAADTPLRERGAEPAFDVAIVGSGAAGMIAAAHAASLRLNTVVAEGRLPFGIDDEFASAAPPASPASPARRQFGPFLTLRDHTVRLDCNAYPFRLVTRGGERLRAHAVVIASSLRPEYSPRRARVTLRANTEWLDGAVDVDDDGFVRTGRAASGTTLAAAFESSQPGVFAIGAVRAGPRRSALGELTEGAVVVDAIRRFIRASAV</sequence>
<dbReference type="GO" id="GO:0016491">
    <property type="term" value="F:oxidoreductase activity"/>
    <property type="evidence" value="ECO:0007669"/>
    <property type="project" value="UniProtKB-KW"/>
</dbReference>
<name>A0A0E1VR52_BURPE</name>
<evidence type="ECO:0000256" key="3">
    <source>
        <dbReference type="SAM" id="MobiDB-lite"/>
    </source>
</evidence>
<dbReference type="Pfam" id="PF00890">
    <property type="entry name" value="FAD_binding_2"/>
    <property type="match status" value="1"/>
</dbReference>
<dbReference type="Gene3D" id="2.60.120.10">
    <property type="entry name" value="Jelly Rolls"/>
    <property type="match status" value="1"/>
</dbReference>
<organism evidence="5">
    <name type="scientific">Burkholderia pseudomallei 1710a</name>
    <dbReference type="NCBI Taxonomy" id="320371"/>
    <lineage>
        <taxon>Bacteria</taxon>
        <taxon>Pseudomonadati</taxon>
        <taxon>Pseudomonadota</taxon>
        <taxon>Betaproteobacteria</taxon>
        <taxon>Burkholderiales</taxon>
        <taxon>Burkholderiaceae</taxon>
        <taxon>Burkholderia</taxon>
        <taxon>pseudomallei group</taxon>
    </lineage>
</organism>